<sequence>MNEGMSQQRNESKGVVTRRERSQAVRRHRPNNNCLINGQIDGQNFLAKPTRLNRSRIPAGLAESKSGLRRKSNHLVNN</sequence>
<comment type="caution">
    <text evidence="2">The sequence shown here is derived from an EMBL/GenBank/DDBJ whole genome shotgun (WGS) entry which is preliminary data.</text>
</comment>
<evidence type="ECO:0000313" key="2">
    <source>
        <dbReference type="EMBL" id="KRY01188.1"/>
    </source>
</evidence>
<name>A0A0V0YLE8_TRIPS</name>
<dbReference type="AlphaFoldDB" id="A0A0V0YLE8"/>
<feature type="region of interest" description="Disordered" evidence="1">
    <location>
        <begin position="1"/>
        <end position="26"/>
    </location>
</feature>
<proteinExistence type="predicted"/>
<accession>A0A0V0YLE8</accession>
<protein>
    <submittedName>
        <fullName evidence="2">Uncharacterized protein</fullName>
    </submittedName>
</protein>
<dbReference type="Proteomes" id="UP000054815">
    <property type="component" value="Unassembled WGS sequence"/>
</dbReference>
<gene>
    <name evidence="2" type="ORF">T4E_10610</name>
</gene>
<evidence type="ECO:0000313" key="3">
    <source>
        <dbReference type="Proteomes" id="UP000054815"/>
    </source>
</evidence>
<evidence type="ECO:0000256" key="1">
    <source>
        <dbReference type="SAM" id="MobiDB-lite"/>
    </source>
</evidence>
<reference evidence="2 3" key="1">
    <citation type="submission" date="2015-01" db="EMBL/GenBank/DDBJ databases">
        <title>Evolution of Trichinella species and genotypes.</title>
        <authorList>
            <person name="Korhonen P.K."/>
            <person name="Edoardo P."/>
            <person name="Giuseppe L.R."/>
            <person name="Gasser R.B."/>
        </authorList>
    </citation>
    <scope>NUCLEOTIDE SEQUENCE [LARGE SCALE GENOMIC DNA]</scope>
    <source>
        <strain evidence="2">ISS141</strain>
    </source>
</reference>
<feature type="compositionally biased region" description="Basic residues" evidence="1">
    <location>
        <begin position="67"/>
        <end position="78"/>
    </location>
</feature>
<feature type="region of interest" description="Disordered" evidence="1">
    <location>
        <begin position="56"/>
        <end position="78"/>
    </location>
</feature>
<dbReference type="EMBL" id="JYDU01000004">
    <property type="protein sequence ID" value="KRY01188.1"/>
    <property type="molecule type" value="Genomic_DNA"/>
</dbReference>
<organism evidence="2 3">
    <name type="scientific">Trichinella pseudospiralis</name>
    <name type="common">Parasitic roundworm</name>
    <dbReference type="NCBI Taxonomy" id="6337"/>
    <lineage>
        <taxon>Eukaryota</taxon>
        <taxon>Metazoa</taxon>
        <taxon>Ecdysozoa</taxon>
        <taxon>Nematoda</taxon>
        <taxon>Enoplea</taxon>
        <taxon>Dorylaimia</taxon>
        <taxon>Trichinellida</taxon>
        <taxon>Trichinellidae</taxon>
        <taxon>Trichinella</taxon>
    </lineage>
</organism>